<dbReference type="Proteomes" id="UP000019462">
    <property type="component" value="Unassembled WGS sequence"/>
</dbReference>
<sequence length="274" mass="30255">MPLLLLRQAAASSSSSSGQSRIDPTKDQRTTIIVACVYAVAIIILWNIPILNYILYPFKLLTVGFHEFSHAAVGLCTGARIESITLEPNEGGATRMRGGIPWLTLPAGYLGSSVIGAALIACGFDERASKVASIVVGVFFLFTLWWARRDWLTWVLILAMIGLFVLFWLVASSVALRYFVLFIGVMNCLYSVWDICDDLIFRKVNESDASAFSKVVGGPPQFWGVIWLLISIAFFGAGIVVGILAFKTPVAQQQADNFLDVNLRRRFFLGYSRI</sequence>
<feature type="transmembrane region" description="Helical" evidence="1">
    <location>
        <begin position="178"/>
        <end position="201"/>
    </location>
</feature>
<name>W3VFT6_MOEAP</name>
<reference evidence="2 3" key="1">
    <citation type="journal article" date="2014" name="Genome Announc.">
        <title>Genome sequence of the basidiomycetous fungus Pseudozyma aphidis DSM70725, an efficient producer of biosurfactant mannosylerythritol lipids.</title>
        <authorList>
            <person name="Lorenz S."/>
            <person name="Guenther M."/>
            <person name="Grumaz C."/>
            <person name="Rupp S."/>
            <person name="Zibek S."/>
            <person name="Sohn K."/>
        </authorList>
    </citation>
    <scope>NUCLEOTIDE SEQUENCE [LARGE SCALE GENOMIC DNA]</scope>
    <source>
        <strain evidence="3">ATCC 32657 / CBS 517.83 / DSM 70725 / JCM 10318 / NBRC 10182 / NRRL Y-7954 / St-0401</strain>
    </source>
</reference>
<evidence type="ECO:0008006" key="4">
    <source>
        <dbReference type="Google" id="ProtNLM"/>
    </source>
</evidence>
<dbReference type="OrthoDB" id="40823at2759"/>
<gene>
    <name evidence="2" type="ORF">PaG_06525</name>
</gene>
<dbReference type="EMBL" id="AWNI01000042">
    <property type="protein sequence ID" value="ETS59601.1"/>
    <property type="molecule type" value="Genomic_DNA"/>
</dbReference>
<feature type="transmembrane region" description="Helical" evidence="1">
    <location>
        <begin position="32"/>
        <end position="56"/>
    </location>
</feature>
<feature type="transmembrane region" description="Helical" evidence="1">
    <location>
        <begin position="153"/>
        <end position="171"/>
    </location>
</feature>
<keyword evidence="1" id="KW-0812">Transmembrane</keyword>
<keyword evidence="1" id="KW-1133">Transmembrane helix</keyword>
<proteinExistence type="predicted"/>
<feature type="transmembrane region" description="Helical" evidence="1">
    <location>
        <begin position="221"/>
        <end position="246"/>
    </location>
</feature>
<dbReference type="InterPro" id="IPR049500">
    <property type="entry name" value="Peptidase_M50B-like"/>
</dbReference>
<dbReference type="Pfam" id="PF13398">
    <property type="entry name" value="Peptidase_M50B"/>
    <property type="match status" value="1"/>
</dbReference>
<evidence type="ECO:0000313" key="2">
    <source>
        <dbReference type="EMBL" id="ETS59601.1"/>
    </source>
</evidence>
<evidence type="ECO:0000313" key="3">
    <source>
        <dbReference type="Proteomes" id="UP000019462"/>
    </source>
</evidence>
<dbReference type="PANTHER" id="PTHR33979:SF2">
    <property type="entry name" value="PEPTIDASE M50B-LIKE-DOMAIN-CONTAINING PROTEIN"/>
    <property type="match status" value="1"/>
</dbReference>
<keyword evidence="3" id="KW-1185">Reference proteome</keyword>
<dbReference type="HOGENOM" id="CLU_066780_0_1_1"/>
<dbReference type="AlphaFoldDB" id="W3VFT6"/>
<protein>
    <recommendedName>
        <fullName evidence="4">Peptidase M50B-like-domain-containing protein</fullName>
    </recommendedName>
</protein>
<feature type="transmembrane region" description="Helical" evidence="1">
    <location>
        <begin position="131"/>
        <end position="147"/>
    </location>
</feature>
<keyword evidence="1" id="KW-0472">Membrane</keyword>
<evidence type="ECO:0000256" key="1">
    <source>
        <dbReference type="SAM" id="Phobius"/>
    </source>
</evidence>
<organism evidence="2 3">
    <name type="scientific">Moesziomyces aphidis</name>
    <name type="common">Pseudozyma aphidis</name>
    <dbReference type="NCBI Taxonomy" id="84754"/>
    <lineage>
        <taxon>Eukaryota</taxon>
        <taxon>Fungi</taxon>
        <taxon>Dikarya</taxon>
        <taxon>Basidiomycota</taxon>
        <taxon>Ustilaginomycotina</taxon>
        <taxon>Ustilaginomycetes</taxon>
        <taxon>Ustilaginales</taxon>
        <taxon>Ustilaginaceae</taxon>
        <taxon>Moesziomyces</taxon>
    </lineage>
</organism>
<accession>W3VFT6</accession>
<comment type="caution">
    <text evidence="2">The sequence shown here is derived from an EMBL/GenBank/DDBJ whole genome shotgun (WGS) entry which is preliminary data.</text>
</comment>
<feature type="transmembrane region" description="Helical" evidence="1">
    <location>
        <begin position="106"/>
        <end position="124"/>
    </location>
</feature>
<dbReference type="PANTHER" id="PTHR33979">
    <property type="entry name" value="OS02G0221600 PROTEIN"/>
    <property type="match status" value="1"/>
</dbReference>